<dbReference type="Proteomes" id="UP000027920">
    <property type="component" value="Unassembled WGS sequence"/>
</dbReference>
<feature type="compositionally biased region" description="Low complexity" evidence="3">
    <location>
        <begin position="376"/>
        <end position="438"/>
    </location>
</feature>
<dbReference type="Pfam" id="PF00611">
    <property type="entry name" value="FCH"/>
    <property type="match status" value="1"/>
</dbReference>
<evidence type="ECO:0000256" key="2">
    <source>
        <dbReference type="PROSITE-ProRule" id="PRU01077"/>
    </source>
</evidence>
<comment type="caution">
    <text evidence="6">The sequence shown here is derived from an EMBL/GenBank/DDBJ whole genome shotgun (WGS) entry which is preliminary data.</text>
</comment>
<feature type="compositionally biased region" description="Polar residues" evidence="3">
    <location>
        <begin position="475"/>
        <end position="490"/>
    </location>
</feature>
<dbReference type="SMART" id="SM00324">
    <property type="entry name" value="RhoGAP"/>
    <property type="match status" value="1"/>
</dbReference>
<feature type="compositionally biased region" description="Low complexity" evidence="3">
    <location>
        <begin position="347"/>
        <end position="356"/>
    </location>
</feature>
<dbReference type="CDD" id="cd07652">
    <property type="entry name" value="F-BAR_Rgd1"/>
    <property type="match status" value="1"/>
</dbReference>
<keyword evidence="2" id="KW-0175">Coiled coil</keyword>
<proteinExistence type="predicted"/>
<dbReference type="PANTHER" id="PTHR23176">
    <property type="entry name" value="RHO/RAC/CDC GTPASE-ACTIVATING PROTEIN"/>
    <property type="match status" value="1"/>
</dbReference>
<dbReference type="GeneID" id="25280809"/>
<dbReference type="SMART" id="SM00055">
    <property type="entry name" value="FCH"/>
    <property type="match status" value="1"/>
</dbReference>
<dbReference type="OrthoDB" id="437889at2759"/>
<dbReference type="Pfam" id="PF00620">
    <property type="entry name" value="RhoGAP"/>
    <property type="match status" value="1"/>
</dbReference>
<feature type="region of interest" description="Disordered" evidence="3">
    <location>
        <begin position="1"/>
        <end position="39"/>
    </location>
</feature>
<protein>
    <recommendedName>
        <fullName evidence="8">Rho-GAP domain-containing protein</fullName>
    </recommendedName>
</protein>
<name>A0A072PDM5_9EURO</name>
<feature type="compositionally biased region" description="Low complexity" evidence="3">
    <location>
        <begin position="622"/>
        <end position="648"/>
    </location>
</feature>
<feature type="domain" description="Rho-GAP" evidence="4">
    <location>
        <begin position="704"/>
        <end position="903"/>
    </location>
</feature>
<feature type="region of interest" description="Disordered" evidence="3">
    <location>
        <begin position="337"/>
        <end position="699"/>
    </location>
</feature>
<reference evidence="6 7" key="1">
    <citation type="submission" date="2013-03" db="EMBL/GenBank/DDBJ databases">
        <title>The Genome Sequence of Exophiala aquamarina CBS 119918.</title>
        <authorList>
            <consortium name="The Broad Institute Genomics Platform"/>
            <person name="Cuomo C."/>
            <person name="de Hoog S."/>
            <person name="Gorbushina A."/>
            <person name="Walker B."/>
            <person name="Young S.K."/>
            <person name="Zeng Q."/>
            <person name="Gargeya S."/>
            <person name="Fitzgerald M."/>
            <person name="Haas B."/>
            <person name="Abouelleil A."/>
            <person name="Allen A.W."/>
            <person name="Alvarado L."/>
            <person name="Arachchi H.M."/>
            <person name="Berlin A.M."/>
            <person name="Chapman S.B."/>
            <person name="Gainer-Dewar J."/>
            <person name="Goldberg J."/>
            <person name="Griggs A."/>
            <person name="Gujja S."/>
            <person name="Hansen M."/>
            <person name="Howarth C."/>
            <person name="Imamovic A."/>
            <person name="Ireland A."/>
            <person name="Larimer J."/>
            <person name="McCowan C."/>
            <person name="Murphy C."/>
            <person name="Pearson M."/>
            <person name="Poon T.W."/>
            <person name="Priest M."/>
            <person name="Roberts A."/>
            <person name="Saif S."/>
            <person name="Shea T."/>
            <person name="Sisk P."/>
            <person name="Sykes S."/>
            <person name="Wortman J."/>
            <person name="Nusbaum C."/>
            <person name="Birren B."/>
        </authorList>
    </citation>
    <scope>NUCLEOTIDE SEQUENCE [LARGE SCALE GENOMIC DNA]</scope>
    <source>
        <strain evidence="6 7">CBS 119918</strain>
    </source>
</reference>
<dbReference type="HOGENOM" id="CLU_010730_3_0_1"/>
<evidence type="ECO:0000259" key="5">
    <source>
        <dbReference type="PROSITE" id="PS51741"/>
    </source>
</evidence>
<dbReference type="InterPro" id="IPR027267">
    <property type="entry name" value="AH/BAR_dom_sf"/>
</dbReference>
<dbReference type="InterPro" id="IPR008936">
    <property type="entry name" value="Rho_GTPase_activation_prot"/>
</dbReference>
<evidence type="ECO:0000256" key="3">
    <source>
        <dbReference type="SAM" id="MobiDB-lite"/>
    </source>
</evidence>
<feature type="compositionally biased region" description="Low complexity" evidence="3">
    <location>
        <begin position="456"/>
        <end position="474"/>
    </location>
</feature>
<dbReference type="EMBL" id="AMGV01000004">
    <property type="protein sequence ID" value="KEF57966.1"/>
    <property type="molecule type" value="Genomic_DNA"/>
</dbReference>
<dbReference type="SUPFAM" id="SSF103657">
    <property type="entry name" value="BAR/IMD domain-like"/>
    <property type="match status" value="1"/>
</dbReference>
<dbReference type="PANTHER" id="PTHR23176:SF136">
    <property type="entry name" value="RHO GTPASE ACTIVATOR (RGD1)"/>
    <property type="match status" value="1"/>
</dbReference>
<feature type="compositionally biased region" description="Gly residues" evidence="3">
    <location>
        <begin position="558"/>
        <end position="621"/>
    </location>
</feature>
<dbReference type="InterPro" id="IPR001060">
    <property type="entry name" value="FCH_dom"/>
</dbReference>
<organism evidence="6 7">
    <name type="scientific">Exophiala aquamarina CBS 119918</name>
    <dbReference type="NCBI Taxonomy" id="1182545"/>
    <lineage>
        <taxon>Eukaryota</taxon>
        <taxon>Fungi</taxon>
        <taxon>Dikarya</taxon>
        <taxon>Ascomycota</taxon>
        <taxon>Pezizomycotina</taxon>
        <taxon>Eurotiomycetes</taxon>
        <taxon>Chaetothyriomycetidae</taxon>
        <taxon>Chaetothyriales</taxon>
        <taxon>Herpotrichiellaceae</taxon>
        <taxon>Exophiala</taxon>
    </lineage>
</organism>
<evidence type="ECO:0000259" key="4">
    <source>
        <dbReference type="PROSITE" id="PS50238"/>
    </source>
</evidence>
<dbReference type="AlphaFoldDB" id="A0A072PDM5"/>
<evidence type="ECO:0008006" key="8">
    <source>
        <dbReference type="Google" id="ProtNLM"/>
    </source>
</evidence>
<feature type="domain" description="F-BAR" evidence="5">
    <location>
        <begin position="45"/>
        <end position="316"/>
    </location>
</feature>
<dbReference type="GO" id="GO:0005938">
    <property type="term" value="C:cell cortex"/>
    <property type="evidence" value="ECO:0007669"/>
    <property type="project" value="UniProtKB-ARBA"/>
</dbReference>
<dbReference type="FunFam" id="1.20.1270.60:FF:000063">
    <property type="entry name" value="Rho GTPase activator"/>
    <property type="match status" value="1"/>
</dbReference>
<evidence type="ECO:0000313" key="6">
    <source>
        <dbReference type="EMBL" id="KEF57966.1"/>
    </source>
</evidence>
<dbReference type="GO" id="GO:0007165">
    <property type="term" value="P:signal transduction"/>
    <property type="evidence" value="ECO:0007669"/>
    <property type="project" value="InterPro"/>
</dbReference>
<dbReference type="Gene3D" id="1.10.555.10">
    <property type="entry name" value="Rho GTPase activation protein"/>
    <property type="match status" value="1"/>
</dbReference>
<dbReference type="VEuPathDB" id="FungiDB:A1O9_05889"/>
<accession>A0A072PDM5</accession>
<keyword evidence="7" id="KW-1185">Reference proteome</keyword>
<dbReference type="STRING" id="1182545.A0A072PDM5"/>
<evidence type="ECO:0000256" key="1">
    <source>
        <dbReference type="ARBA" id="ARBA00022468"/>
    </source>
</evidence>
<dbReference type="PROSITE" id="PS51741">
    <property type="entry name" value="F_BAR"/>
    <property type="match status" value="1"/>
</dbReference>
<evidence type="ECO:0000313" key="7">
    <source>
        <dbReference type="Proteomes" id="UP000027920"/>
    </source>
</evidence>
<feature type="compositionally biased region" description="Gly residues" evidence="3">
    <location>
        <begin position="522"/>
        <end position="535"/>
    </location>
</feature>
<dbReference type="InterPro" id="IPR000198">
    <property type="entry name" value="RhoGAP_dom"/>
</dbReference>
<gene>
    <name evidence="6" type="ORF">A1O9_05889</name>
</gene>
<dbReference type="InterPro" id="IPR031160">
    <property type="entry name" value="F_BAR_dom"/>
</dbReference>
<dbReference type="GO" id="GO:0005096">
    <property type="term" value="F:GTPase activator activity"/>
    <property type="evidence" value="ECO:0007669"/>
    <property type="project" value="UniProtKB-KW"/>
</dbReference>
<sequence>MAAVGEPASTIDGPGGLGGPRENDLPPVPPAAGQNGGDLDAAHKQSIRQVLSSEIGITTLLNRLKQSISSTRDFAAFLKERAILEEKHANGLKRLAQNSHNSITRPESRQGSFAQGYQEIARSHERVADHGLTFSTTLYSMTDELHELATSSEKGRKHWKQTGLNAEKRVQDAQFAMEKAKAKYNSLAEQYDRVRTGERAGGKFGLKKSAAQEEENLHRKLEAADGDYSFKVQAAQTAQQELLTTLRPQAVNALQELIFEIDAGLGVHVQKFAAQSEKLLLGYGLSITPMKGPNPSGGPPTKSLRELASSINNDRDFADYILSVSNKALPRPNEIKYEQHPTLGPKQQTQNQYTQNYDDDSYYPTAHNRQVSSVTSYQDSSYEDSGYGYPGSGPQSQYQQGNQGSRSTQPPQSQQPQQRQASVDYPSAPSTAPSQPGSGAPPPTDGSTSDRFAGQTSGVISSVVPGGGPTSIPGQNDQTDQSSYGSSLGQANAPTGSAGPAPGAGARPPGAMRQPSSESRPGGAGPAPGPAGRGTGPPPGSQNTGGPGAGPRPTGPPQGAGRGAPGAGRGAPPGAGRGTPSGPGRGAPPGAGRGASGGPLGAGRGAPPGAGRGGPGSGPPSGAGARSAGAETSGAGRGAPTSRPSQGPSQPPPNGAPRSQGGPGPGPQNVAARPPGPGAGGPGAARGSSPPKTSLPPLKPVFGVSLDDLFQREGSAVPTIVYQCIQAVDLYGLDTEGIYRTSGSAHHIMELRQQFDHDSALVDFRNASTFHDDIASVTTLLKHFLRDLPEPLLTTESYHGYVQAAKLEDEIVRRDSIHALVNALPDPNYATLRVLALHLHRIAQRSDRNKMTISNLAIVFAPTLMGQQGTTNGQSNGMTADIADAGWQAKVVETILTNTLQIFDDDE</sequence>
<dbReference type="SUPFAM" id="SSF48350">
    <property type="entry name" value="GTPase activation domain, GAP"/>
    <property type="match status" value="1"/>
</dbReference>
<dbReference type="Gene3D" id="1.20.1270.60">
    <property type="entry name" value="Arfaptin homology (AH) domain/BAR domain"/>
    <property type="match status" value="1"/>
</dbReference>
<dbReference type="PROSITE" id="PS50238">
    <property type="entry name" value="RHOGAP"/>
    <property type="match status" value="1"/>
</dbReference>
<keyword evidence="1" id="KW-0343">GTPase activation</keyword>
<dbReference type="InterPro" id="IPR050729">
    <property type="entry name" value="Rho-GAP"/>
</dbReference>
<dbReference type="RefSeq" id="XP_013260556.1">
    <property type="nucleotide sequence ID" value="XM_013405102.1"/>
</dbReference>
<feature type="compositionally biased region" description="Low complexity" evidence="3">
    <location>
        <begin position="491"/>
        <end position="521"/>
    </location>
</feature>